<evidence type="ECO:0000256" key="5">
    <source>
        <dbReference type="SAM" id="MobiDB-lite"/>
    </source>
</evidence>
<evidence type="ECO:0000259" key="6">
    <source>
        <dbReference type="PROSITE" id="PS50977"/>
    </source>
</evidence>
<organism evidence="7 8">
    <name type="scientific">Streptomyces albireticuli</name>
    <dbReference type="NCBI Taxonomy" id="1940"/>
    <lineage>
        <taxon>Bacteria</taxon>
        <taxon>Bacillati</taxon>
        <taxon>Actinomycetota</taxon>
        <taxon>Actinomycetes</taxon>
        <taxon>Kitasatosporales</taxon>
        <taxon>Streptomycetaceae</taxon>
        <taxon>Streptomyces</taxon>
    </lineage>
</organism>
<dbReference type="Pfam" id="PF00440">
    <property type="entry name" value="TetR_N"/>
    <property type="match status" value="1"/>
</dbReference>
<evidence type="ECO:0000313" key="7">
    <source>
        <dbReference type="EMBL" id="PAU47825.1"/>
    </source>
</evidence>
<dbReference type="EMBL" id="NSJV01000327">
    <property type="protein sequence ID" value="PAU47825.1"/>
    <property type="molecule type" value="Genomic_DNA"/>
</dbReference>
<dbReference type="GO" id="GO:0003700">
    <property type="term" value="F:DNA-binding transcription factor activity"/>
    <property type="evidence" value="ECO:0007669"/>
    <property type="project" value="TreeGrafter"/>
</dbReference>
<dbReference type="InterPro" id="IPR001647">
    <property type="entry name" value="HTH_TetR"/>
</dbReference>
<dbReference type="PANTHER" id="PTHR30055:SF234">
    <property type="entry name" value="HTH-TYPE TRANSCRIPTIONAL REGULATOR BETI"/>
    <property type="match status" value="1"/>
</dbReference>
<feature type="domain" description="HTH tetR-type" evidence="6">
    <location>
        <begin position="53"/>
        <end position="113"/>
    </location>
</feature>
<reference evidence="7 8" key="1">
    <citation type="submission" date="2017-08" db="EMBL/GenBank/DDBJ databases">
        <title>Genome sequence of Streptomyces albireticuli NRRL B-1670.</title>
        <authorList>
            <person name="Graham D.E."/>
            <person name="Mahan K.M."/>
            <person name="Klingeman D.M."/>
            <person name="Hettich R.L."/>
            <person name="Parry R.J."/>
            <person name="Spain J.C."/>
        </authorList>
    </citation>
    <scope>NUCLEOTIDE SEQUENCE [LARGE SCALE GENOMIC DNA]</scope>
    <source>
        <strain evidence="7 8">NRRL B-1670</strain>
    </source>
</reference>
<dbReference type="Proteomes" id="UP000218944">
    <property type="component" value="Unassembled WGS sequence"/>
</dbReference>
<dbReference type="SUPFAM" id="SSF46689">
    <property type="entry name" value="Homeodomain-like"/>
    <property type="match status" value="1"/>
</dbReference>
<evidence type="ECO:0000313" key="8">
    <source>
        <dbReference type="Proteomes" id="UP000218944"/>
    </source>
</evidence>
<evidence type="ECO:0000256" key="4">
    <source>
        <dbReference type="PROSITE-ProRule" id="PRU00335"/>
    </source>
</evidence>
<dbReference type="PROSITE" id="PS50977">
    <property type="entry name" value="HTH_TETR_2"/>
    <property type="match status" value="1"/>
</dbReference>
<gene>
    <name evidence="7" type="ORF">CK936_16590</name>
</gene>
<dbReference type="GO" id="GO:0000976">
    <property type="term" value="F:transcription cis-regulatory region binding"/>
    <property type="evidence" value="ECO:0007669"/>
    <property type="project" value="TreeGrafter"/>
</dbReference>
<feature type="DNA-binding region" description="H-T-H motif" evidence="4">
    <location>
        <begin position="76"/>
        <end position="95"/>
    </location>
</feature>
<comment type="caution">
    <text evidence="7">The sequence shown here is derived from an EMBL/GenBank/DDBJ whole genome shotgun (WGS) entry which is preliminary data.</text>
</comment>
<dbReference type="InterPro" id="IPR036271">
    <property type="entry name" value="Tet_transcr_reg_TetR-rel_C_sf"/>
</dbReference>
<keyword evidence="2 4" id="KW-0238">DNA-binding</keyword>
<sequence length="260" mass="28857">MHQPPVKGGAQCLRDMRILGGVDGAERSRNSPHPGAEMIETKPVAGRRERNKQRVRQRLYAAAVTLFAKQGYDQTSIDEITEEADVARATFFNYFQRKEDIIIAWGDLRREKLQASLGYMPVPRGDVVARLDQCVSALVDINEEERDITRAMLLAWVKAGRPMLEDPYSSGIFAEIVEEGIRQGQVCPDVDASRVGQLLRDAYLGALYRWTQGKGVDAHLYVELRELFHIILRGIMPGYALGVERPLAAAPEPSGAPGAA</sequence>
<dbReference type="InterPro" id="IPR050109">
    <property type="entry name" value="HTH-type_TetR-like_transc_reg"/>
</dbReference>
<proteinExistence type="predicted"/>
<feature type="region of interest" description="Disordered" evidence="5">
    <location>
        <begin position="23"/>
        <end position="52"/>
    </location>
</feature>
<accession>A0A2A2D8I3</accession>
<dbReference type="PANTHER" id="PTHR30055">
    <property type="entry name" value="HTH-TYPE TRANSCRIPTIONAL REGULATOR RUTR"/>
    <property type="match status" value="1"/>
</dbReference>
<keyword evidence="3" id="KW-0804">Transcription</keyword>
<evidence type="ECO:0000256" key="3">
    <source>
        <dbReference type="ARBA" id="ARBA00023163"/>
    </source>
</evidence>
<dbReference type="PRINTS" id="PR00455">
    <property type="entry name" value="HTHTETR"/>
</dbReference>
<evidence type="ECO:0000256" key="1">
    <source>
        <dbReference type="ARBA" id="ARBA00023015"/>
    </source>
</evidence>
<name>A0A2A2D8I3_9ACTN</name>
<protein>
    <submittedName>
        <fullName evidence="7">TetR family transcriptional regulator</fullName>
    </submittedName>
</protein>
<keyword evidence="1" id="KW-0805">Transcription regulation</keyword>
<dbReference type="InterPro" id="IPR009057">
    <property type="entry name" value="Homeodomain-like_sf"/>
</dbReference>
<dbReference type="AlphaFoldDB" id="A0A2A2D8I3"/>
<dbReference type="Gene3D" id="1.10.357.10">
    <property type="entry name" value="Tetracycline Repressor, domain 2"/>
    <property type="match status" value="1"/>
</dbReference>
<evidence type="ECO:0000256" key="2">
    <source>
        <dbReference type="ARBA" id="ARBA00023125"/>
    </source>
</evidence>
<dbReference type="SUPFAM" id="SSF48498">
    <property type="entry name" value="Tetracyclin repressor-like, C-terminal domain"/>
    <property type="match status" value="1"/>
</dbReference>
<keyword evidence="8" id="KW-1185">Reference proteome</keyword>